<sequence>MNIIGVSCFYHDSAACLLINGVLVSAAQEERFTRIKHDKAFPEKSVQFCLESNNLTIDDVDLIVFYEKPFLKFDRIINTLQYQAPSTFQLFRKTLLSWFKTKLWVSSIIKTTLNYDGEIIYTEHHESHAAGSFFTSPFEEAVIVTIDGVGEKACTTISVGKGNQVEILKEQHYPHSIGLLYSAFTQYCGFRVNSGEYKLMGLAPYGKPIYKDLILREIVSYDSTGLVTLNLDCFSFEKGESTINSRFCDVFKKPQRPLEAKMDDFYCDIASSIQAVVEDVVVALLLHAKAISGLENVCLSGGVALNCKANGELLAKAIFKNIWVQPASGDSGCCVGAAYVGWYHYLNKERVYLKDTLIDQAYLGSQYTNDEVERTLLKYNVNFKKMTNFQLCDSVSNALQNKYIVGWFQGKMEFGPRALGHRSILASPLFKDMKTHVNLNIKFREGFRPFAPIVLEEDCDAWFNMHDITSKYMLFTVKSDKKDSIPSCIHEDRTARVQTLNKSENPLLHQLIKNFKDKTECPVLINTSFNVRGEPIVESPLDALKCFFNTKMDVLVLENYVVYKTDNVKFDDRLINIETRELD</sequence>
<evidence type="ECO:0000313" key="5">
    <source>
        <dbReference type="Proteomes" id="UP001589590"/>
    </source>
</evidence>
<dbReference type="InterPro" id="IPR031730">
    <property type="entry name" value="Carbam_trans_C"/>
</dbReference>
<evidence type="ECO:0000259" key="2">
    <source>
        <dbReference type="Pfam" id="PF02543"/>
    </source>
</evidence>
<feature type="domain" description="Carbamoyltransferase" evidence="2">
    <location>
        <begin position="3"/>
        <end position="338"/>
    </location>
</feature>
<protein>
    <submittedName>
        <fullName evidence="4">Carbamoyltransferase</fullName>
    </submittedName>
</protein>
<evidence type="ECO:0000256" key="1">
    <source>
        <dbReference type="ARBA" id="ARBA00006129"/>
    </source>
</evidence>
<dbReference type="PANTHER" id="PTHR34847">
    <property type="entry name" value="NODULATION PROTEIN U"/>
    <property type="match status" value="1"/>
</dbReference>
<accession>A0ABV5GWL7</accession>
<dbReference type="InterPro" id="IPR043129">
    <property type="entry name" value="ATPase_NBD"/>
</dbReference>
<dbReference type="RefSeq" id="WP_290268341.1">
    <property type="nucleotide sequence ID" value="NZ_JAUFQP010000004.1"/>
</dbReference>
<dbReference type="InterPro" id="IPR003696">
    <property type="entry name" value="Carbtransf_dom"/>
</dbReference>
<dbReference type="CDD" id="cd24098">
    <property type="entry name" value="ASKHA_NBD_TobZ_N"/>
    <property type="match status" value="1"/>
</dbReference>
<proteinExistence type="inferred from homology"/>
<dbReference type="InterPro" id="IPR051338">
    <property type="entry name" value="NodU/CmcH_Carbamoyltrnsfr"/>
</dbReference>
<name>A0ABV5GWL7_9FLAO</name>
<organism evidence="4 5">
    <name type="scientific">Algibacter miyuki</name>
    <dbReference type="NCBI Taxonomy" id="1306933"/>
    <lineage>
        <taxon>Bacteria</taxon>
        <taxon>Pseudomonadati</taxon>
        <taxon>Bacteroidota</taxon>
        <taxon>Flavobacteriia</taxon>
        <taxon>Flavobacteriales</taxon>
        <taxon>Flavobacteriaceae</taxon>
        <taxon>Algibacter</taxon>
    </lineage>
</organism>
<dbReference type="Gene3D" id="3.30.420.40">
    <property type="match status" value="2"/>
</dbReference>
<reference evidence="4 5" key="1">
    <citation type="submission" date="2024-09" db="EMBL/GenBank/DDBJ databases">
        <authorList>
            <person name="Sun Q."/>
            <person name="Mori K."/>
        </authorList>
    </citation>
    <scope>NUCLEOTIDE SEQUENCE [LARGE SCALE GENOMIC DNA]</scope>
    <source>
        <strain evidence="4 5">CECT 8300</strain>
    </source>
</reference>
<comment type="similarity">
    <text evidence="1">Belongs to the NodU/CmcH family.</text>
</comment>
<dbReference type="Pfam" id="PF16861">
    <property type="entry name" value="Carbam_trans_C"/>
    <property type="match status" value="1"/>
</dbReference>
<dbReference type="Proteomes" id="UP001589590">
    <property type="component" value="Unassembled WGS sequence"/>
</dbReference>
<dbReference type="Pfam" id="PF02543">
    <property type="entry name" value="Carbam_trans_N"/>
    <property type="match status" value="1"/>
</dbReference>
<gene>
    <name evidence="4" type="ORF">ACFFU1_03915</name>
</gene>
<evidence type="ECO:0000259" key="3">
    <source>
        <dbReference type="Pfam" id="PF16861"/>
    </source>
</evidence>
<dbReference type="InterPro" id="IPR038152">
    <property type="entry name" value="Carbam_trans_C_sf"/>
</dbReference>
<feature type="domain" description="Carbamoyltransferase C-terminal" evidence="3">
    <location>
        <begin position="397"/>
        <end position="564"/>
    </location>
</feature>
<evidence type="ECO:0000313" key="4">
    <source>
        <dbReference type="EMBL" id="MFB9104035.1"/>
    </source>
</evidence>
<comment type="caution">
    <text evidence="4">The sequence shown here is derived from an EMBL/GenBank/DDBJ whole genome shotgun (WGS) entry which is preliminary data.</text>
</comment>
<dbReference type="PANTHER" id="PTHR34847:SF1">
    <property type="entry name" value="NODULATION PROTEIN U"/>
    <property type="match status" value="1"/>
</dbReference>
<keyword evidence="5" id="KW-1185">Reference proteome</keyword>
<dbReference type="Gene3D" id="3.90.870.20">
    <property type="entry name" value="Carbamoyltransferase, C-terminal domain"/>
    <property type="match status" value="1"/>
</dbReference>
<dbReference type="SUPFAM" id="SSF53067">
    <property type="entry name" value="Actin-like ATPase domain"/>
    <property type="match status" value="1"/>
</dbReference>
<dbReference type="EMBL" id="JBHMFA010000001">
    <property type="protein sequence ID" value="MFB9104035.1"/>
    <property type="molecule type" value="Genomic_DNA"/>
</dbReference>